<dbReference type="InterPro" id="IPR005159">
    <property type="entry name" value="WCCH"/>
</dbReference>
<evidence type="ECO:0000256" key="3">
    <source>
        <dbReference type="ARBA" id="ARBA00009397"/>
    </source>
</evidence>
<evidence type="ECO:0000313" key="12">
    <source>
        <dbReference type="EMBL" id="QOU08756.1"/>
    </source>
</evidence>
<dbReference type="Pfam" id="PF03716">
    <property type="entry name" value="WCCH"/>
    <property type="match status" value="1"/>
</dbReference>
<comment type="function">
    <text evidence="1 10">Through its interaction with host SGS3, acts as a suppressor of RNA-mediated gene silencing, also known as post-transcriptional gene silencing (PTGS), a mechanism of plant viral defense that limits the accumulation of viral RNAs.</text>
</comment>
<dbReference type="InterPro" id="IPR002511">
    <property type="entry name" value="Gemini_V2"/>
</dbReference>
<reference evidence="12" key="1">
    <citation type="submission" date="2020-01" db="EMBL/GenBank/DDBJ databases">
        <title>The molecular characterization of 4 begomoviruses in Guangdong.</title>
        <authorList>
            <person name="Tang Y.F."/>
            <person name="He Z.F."/>
        </authorList>
    </citation>
    <scope>NUCLEOTIDE SEQUENCE</scope>
    <source>
        <strain evidence="12">Tomato</strain>
    </source>
</reference>
<gene>
    <name evidence="12" type="primary">AV2</name>
</gene>
<keyword evidence="6 10" id="KW-0945">Host-virus interaction</keyword>
<feature type="domain" description="WCCH motif" evidence="11">
    <location>
        <begin position="83"/>
        <end position="102"/>
    </location>
</feature>
<sequence length="115" mass="13392">MWDPLENEFPETVHGFRSMLAVKYMQEIAKSYEPSTLGFEYVRDLISVLRCKDYVQASCKYGVFLSNFFRTSKAELRQSSPISCCCPYCPRHKEKKMDQQAHEQKAQVLQNVSNP</sequence>
<evidence type="ECO:0000256" key="9">
    <source>
        <dbReference type="ARBA" id="ARBA00023280"/>
    </source>
</evidence>
<dbReference type="Pfam" id="PF01524">
    <property type="entry name" value="Gemini_V2"/>
    <property type="match status" value="1"/>
</dbReference>
<keyword evidence="5 10" id="KW-0941">Suppressor of RNA silencing</keyword>
<organism evidence="12">
    <name type="scientific">Sida leaf curl virus</name>
    <dbReference type="NCBI Taxonomy" id="337823"/>
    <lineage>
        <taxon>Viruses</taxon>
        <taxon>Monodnaviria</taxon>
        <taxon>Shotokuvirae</taxon>
        <taxon>Cressdnaviricota</taxon>
        <taxon>Repensiviricetes</taxon>
        <taxon>Geplafuvirales</taxon>
        <taxon>Geminiviridae</taxon>
        <taxon>Begomovirus</taxon>
        <taxon>Begomovirus sidacontorsionis</taxon>
    </lineage>
</organism>
<comment type="subunit">
    <text evidence="4 10">Interacts with host SGS3.</text>
</comment>
<evidence type="ECO:0000256" key="6">
    <source>
        <dbReference type="ARBA" id="ARBA00022581"/>
    </source>
</evidence>
<evidence type="ECO:0000259" key="11">
    <source>
        <dbReference type="Pfam" id="PF03716"/>
    </source>
</evidence>
<dbReference type="GO" id="GO:0060967">
    <property type="term" value="P:negative regulation of gene silencing by regulatory ncRNA"/>
    <property type="evidence" value="ECO:0007669"/>
    <property type="project" value="InterPro"/>
</dbReference>
<evidence type="ECO:0000256" key="2">
    <source>
        <dbReference type="ARBA" id="ARBA00004407"/>
    </source>
</evidence>
<evidence type="ECO:0000256" key="7">
    <source>
        <dbReference type="ARBA" id="ARBA00022632"/>
    </source>
</evidence>
<keyword evidence="9" id="KW-0899">Viral immunoevasion</keyword>
<evidence type="ECO:0000256" key="8">
    <source>
        <dbReference type="ARBA" id="ARBA00023200"/>
    </source>
</evidence>
<comment type="similarity">
    <text evidence="3 10">Belongs to the geminiviridae protein AV2/V2 family.</text>
</comment>
<evidence type="ECO:0000256" key="10">
    <source>
        <dbReference type="RuleBase" id="RU364051"/>
    </source>
</evidence>
<evidence type="ECO:0000256" key="5">
    <source>
        <dbReference type="ARBA" id="ARBA00022463"/>
    </source>
</evidence>
<name>A0A7S6TAI1_9GEMI</name>
<keyword evidence="8 10" id="KW-1035">Host cytoplasm</keyword>
<dbReference type="EMBL" id="MN909041">
    <property type="protein sequence ID" value="QOU08756.1"/>
    <property type="molecule type" value="Genomic_DNA"/>
</dbReference>
<protein>
    <recommendedName>
        <fullName evidence="10">Protein V2</fullName>
    </recommendedName>
</protein>
<comment type="subcellular location">
    <subcellularLocation>
        <location evidence="2 10">Host cytoplasm</location>
        <location evidence="2 10">Host perinuclear region</location>
    </subcellularLocation>
</comment>
<evidence type="ECO:0000256" key="4">
    <source>
        <dbReference type="ARBA" id="ARBA00011105"/>
    </source>
</evidence>
<evidence type="ECO:0000256" key="1">
    <source>
        <dbReference type="ARBA" id="ARBA00003603"/>
    </source>
</evidence>
<dbReference type="GO" id="GO:0044220">
    <property type="term" value="C:host cell perinuclear region of cytoplasm"/>
    <property type="evidence" value="ECO:0007669"/>
    <property type="project" value="UniProtKB-SubCell"/>
</dbReference>
<keyword evidence="7" id="KW-1090">Inhibition of host innate immune response by virus</keyword>
<proteinExistence type="inferred from homology"/>
<dbReference type="GO" id="GO:0052170">
    <property type="term" value="P:symbiont-mediated suppression of host innate immune response"/>
    <property type="evidence" value="ECO:0007669"/>
    <property type="project" value="UniProtKB-KW"/>
</dbReference>
<accession>A0A7S6TAI1</accession>